<accession>A0A9J6ED04</accession>
<dbReference type="GO" id="GO:0016485">
    <property type="term" value="P:protein processing"/>
    <property type="evidence" value="ECO:0007669"/>
    <property type="project" value="TreeGrafter"/>
</dbReference>
<sequence length="338" mass="38085">MQNPKMLKNVFAVLFSKGTKTAALYVSAYLASYVAIMERDKLRVRSGEITVPWSCLNRASECLTKTWPQLVGKLVNSQGSVQITENMFATIKEASAYPKVFTWLGERSRMLSNEEVASTPAVIQEPIDPKVNYSGLDFDGNGHVANNGSLVTRNDTREDYMFVRKYILARQHDQQVRGVSPPTLMELYSASHGYAGDVAYSQRVGVVVVPGLYQMEPYVYDSDVPAYFNYGTVGALLASQEQQATMYMIVQGLRLAFDSMEADFRDHAPDYSVFSAHWPEATRLFFVRYCLLWCSASERPNPLTPREMCLLPVHNMPEFAEAFGCSESARYVRGRCRM</sequence>
<evidence type="ECO:0000313" key="3">
    <source>
        <dbReference type="Proteomes" id="UP000821866"/>
    </source>
</evidence>
<dbReference type="VEuPathDB" id="VectorBase:LOC119168493"/>
<dbReference type="InterPro" id="IPR024079">
    <property type="entry name" value="MetalloPept_cat_dom_sf"/>
</dbReference>
<organism evidence="2 3">
    <name type="scientific">Rhipicephalus microplus</name>
    <name type="common">Cattle tick</name>
    <name type="synonym">Boophilus microplus</name>
    <dbReference type="NCBI Taxonomy" id="6941"/>
    <lineage>
        <taxon>Eukaryota</taxon>
        <taxon>Metazoa</taxon>
        <taxon>Ecdysozoa</taxon>
        <taxon>Arthropoda</taxon>
        <taxon>Chelicerata</taxon>
        <taxon>Arachnida</taxon>
        <taxon>Acari</taxon>
        <taxon>Parasitiformes</taxon>
        <taxon>Ixodida</taxon>
        <taxon>Ixodoidea</taxon>
        <taxon>Ixodidae</taxon>
        <taxon>Rhipicephalinae</taxon>
        <taxon>Rhipicephalus</taxon>
        <taxon>Boophilus</taxon>
    </lineage>
</organism>
<dbReference type="SUPFAM" id="SSF55486">
    <property type="entry name" value="Metalloproteases ('zincins'), catalytic domain"/>
    <property type="match status" value="1"/>
</dbReference>
<dbReference type="PANTHER" id="PTHR11733:SF241">
    <property type="entry name" value="GH26575P-RELATED"/>
    <property type="match status" value="1"/>
</dbReference>
<keyword evidence="1" id="KW-0812">Transmembrane</keyword>
<keyword evidence="1" id="KW-0472">Membrane</keyword>
<gene>
    <name evidence="2" type="ORF">HPB51_024015</name>
</gene>
<evidence type="ECO:0000313" key="2">
    <source>
        <dbReference type="EMBL" id="KAH8032238.1"/>
    </source>
</evidence>
<dbReference type="EMBL" id="JABSTU010000005">
    <property type="protein sequence ID" value="KAH8032238.1"/>
    <property type="molecule type" value="Genomic_DNA"/>
</dbReference>
<dbReference type="Gene3D" id="3.40.390.10">
    <property type="entry name" value="Collagenase (Catalytic Domain)"/>
    <property type="match status" value="1"/>
</dbReference>
<dbReference type="GO" id="GO:0004222">
    <property type="term" value="F:metalloendopeptidase activity"/>
    <property type="evidence" value="ECO:0007669"/>
    <property type="project" value="InterPro"/>
</dbReference>
<keyword evidence="3" id="KW-1185">Reference proteome</keyword>
<dbReference type="Proteomes" id="UP000821866">
    <property type="component" value="Chromosome 3"/>
</dbReference>
<proteinExistence type="predicted"/>
<dbReference type="AlphaFoldDB" id="A0A9J6ED04"/>
<reference evidence="2" key="2">
    <citation type="submission" date="2021-09" db="EMBL/GenBank/DDBJ databases">
        <authorList>
            <person name="Jia N."/>
            <person name="Wang J."/>
            <person name="Shi W."/>
            <person name="Du L."/>
            <person name="Sun Y."/>
            <person name="Zhan W."/>
            <person name="Jiang J."/>
            <person name="Wang Q."/>
            <person name="Zhang B."/>
            <person name="Ji P."/>
            <person name="Sakyi L.B."/>
            <person name="Cui X."/>
            <person name="Yuan T."/>
            <person name="Jiang B."/>
            <person name="Yang W."/>
            <person name="Lam T.T.-Y."/>
            <person name="Chang Q."/>
            <person name="Ding S."/>
            <person name="Wang X."/>
            <person name="Zhu J."/>
            <person name="Ruan X."/>
            <person name="Zhao L."/>
            <person name="Wei J."/>
            <person name="Que T."/>
            <person name="Du C."/>
            <person name="Cheng J."/>
            <person name="Dai P."/>
            <person name="Han X."/>
            <person name="Huang E."/>
            <person name="Gao Y."/>
            <person name="Liu J."/>
            <person name="Shao H."/>
            <person name="Ye R."/>
            <person name="Li L."/>
            <person name="Wei W."/>
            <person name="Wang X."/>
            <person name="Wang C."/>
            <person name="Huo Q."/>
            <person name="Li W."/>
            <person name="Guo W."/>
            <person name="Chen H."/>
            <person name="Chen S."/>
            <person name="Zhou L."/>
            <person name="Zhou L."/>
            <person name="Ni X."/>
            <person name="Tian J."/>
            <person name="Zhou Y."/>
            <person name="Sheng Y."/>
            <person name="Liu T."/>
            <person name="Pan Y."/>
            <person name="Xia L."/>
            <person name="Li J."/>
            <person name="Zhao F."/>
            <person name="Cao W."/>
        </authorList>
    </citation>
    <scope>NUCLEOTIDE SEQUENCE</scope>
    <source>
        <strain evidence="2">Rmic-2018</strain>
        <tissue evidence="2">Larvae</tissue>
    </source>
</reference>
<dbReference type="PANTHER" id="PTHR11733">
    <property type="entry name" value="ZINC METALLOPROTEASE FAMILY M13 NEPRILYSIN-RELATED"/>
    <property type="match status" value="1"/>
</dbReference>
<dbReference type="InterPro" id="IPR000718">
    <property type="entry name" value="Peptidase_M13"/>
</dbReference>
<name>A0A9J6ED04_RHIMP</name>
<protein>
    <submittedName>
        <fullName evidence="2">Uncharacterized protein</fullName>
    </submittedName>
</protein>
<reference evidence="2" key="1">
    <citation type="journal article" date="2020" name="Cell">
        <title>Large-Scale Comparative Analyses of Tick Genomes Elucidate Their Genetic Diversity and Vector Capacities.</title>
        <authorList>
            <consortium name="Tick Genome and Microbiome Consortium (TIGMIC)"/>
            <person name="Jia N."/>
            <person name="Wang J."/>
            <person name="Shi W."/>
            <person name="Du L."/>
            <person name="Sun Y."/>
            <person name="Zhan W."/>
            <person name="Jiang J.F."/>
            <person name="Wang Q."/>
            <person name="Zhang B."/>
            <person name="Ji P."/>
            <person name="Bell-Sakyi L."/>
            <person name="Cui X.M."/>
            <person name="Yuan T.T."/>
            <person name="Jiang B.G."/>
            <person name="Yang W.F."/>
            <person name="Lam T.T."/>
            <person name="Chang Q.C."/>
            <person name="Ding S.J."/>
            <person name="Wang X.J."/>
            <person name="Zhu J.G."/>
            <person name="Ruan X.D."/>
            <person name="Zhao L."/>
            <person name="Wei J.T."/>
            <person name="Ye R.Z."/>
            <person name="Que T.C."/>
            <person name="Du C.H."/>
            <person name="Zhou Y.H."/>
            <person name="Cheng J.X."/>
            <person name="Dai P.F."/>
            <person name="Guo W.B."/>
            <person name="Han X.H."/>
            <person name="Huang E.J."/>
            <person name="Li L.F."/>
            <person name="Wei W."/>
            <person name="Gao Y.C."/>
            <person name="Liu J.Z."/>
            <person name="Shao H.Z."/>
            <person name="Wang X."/>
            <person name="Wang C.C."/>
            <person name="Yang T.C."/>
            <person name="Huo Q.B."/>
            <person name="Li W."/>
            <person name="Chen H.Y."/>
            <person name="Chen S.E."/>
            <person name="Zhou L.G."/>
            <person name="Ni X.B."/>
            <person name="Tian J.H."/>
            <person name="Sheng Y."/>
            <person name="Liu T."/>
            <person name="Pan Y.S."/>
            <person name="Xia L.Y."/>
            <person name="Li J."/>
            <person name="Zhao F."/>
            <person name="Cao W.C."/>
        </authorList>
    </citation>
    <scope>NUCLEOTIDE SEQUENCE</scope>
    <source>
        <strain evidence="2">Rmic-2018</strain>
    </source>
</reference>
<comment type="caution">
    <text evidence="2">The sequence shown here is derived from an EMBL/GenBank/DDBJ whole genome shotgun (WGS) entry which is preliminary data.</text>
</comment>
<evidence type="ECO:0000256" key="1">
    <source>
        <dbReference type="SAM" id="Phobius"/>
    </source>
</evidence>
<dbReference type="GO" id="GO:0005886">
    <property type="term" value="C:plasma membrane"/>
    <property type="evidence" value="ECO:0007669"/>
    <property type="project" value="TreeGrafter"/>
</dbReference>
<keyword evidence="1" id="KW-1133">Transmembrane helix</keyword>
<feature type="transmembrane region" description="Helical" evidence="1">
    <location>
        <begin position="20"/>
        <end position="36"/>
    </location>
</feature>